<keyword evidence="3" id="KW-1185">Reference proteome</keyword>
<dbReference type="Proteomes" id="UP001501490">
    <property type="component" value="Unassembled WGS sequence"/>
</dbReference>
<gene>
    <name evidence="2" type="ORF">GCM10022236_07870</name>
</gene>
<evidence type="ECO:0000313" key="3">
    <source>
        <dbReference type="Proteomes" id="UP001501490"/>
    </source>
</evidence>
<comment type="caution">
    <text evidence="2">The sequence shown here is derived from an EMBL/GenBank/DDBJ whole genome shotgun (WGS) entry which is preliminary data.</text>
</comment>
<organism evidence="2 3">
    <name type="scientific">Microlunatus ginsengisoli</name>
    <dbReference type="NCBI Taxonomy" id="363863"/>
    <lineage>
        <taxon>Bacteria</taxon>
        <taxon>Bacillati</taxon>
        <taxon>Actinomycetota</taxon>
        <taxon>Actinomycetes</taxon>
        <taxon>Propionibacteriales</taxon>
        <taxon>Propionibacteriaceae</taxon>
        <taxon>Microlunatus</taxon>
    </lineage>
</organism>
<protein>
    <recommendedName>
        <fullName evidence="4">YtxH domain-containing protein</fullName>
    </recommendedName>
</protein>
<dbReference type="EMBL" id="BAABAB010000006">
    <property type="protein sequence ID" value="GAA3608607.1"/>
    <property type="molecule type" value="Genomic_DNA"/>
</dbReference>
<name>A0ABP6ZK35_9ACTN</name>
<reference evidence="3" key="1">
    <citation type="journal article" date="2019" name="Int. J. Syst. Evol. Microbiol.">
        <title>The Global Catalogue of Microorganisms (GCM) 10K type strain sequencing project: providing services to taxonomists for standard genome sequencing and annotation.</title>
        <authorList>
            <consortium name="The Broad Institute Genomics Platform"/>
            <consortium name="The Broad Institute Genome Sequencing Center for Infectious Disease"/>
            <person name="Wu L."/>
            <person name="Ma J."/>
        </authorList>
    </citation>
    <scope>NUCLEOTIDE SEQUENCE [LARGE SCALE GENOMIC DNA]</scope>
    <source>
        <strain evidence="3">JCM 16929</strain>
    </source>
</reference>
<accession>A0ABP6ZK35</accession>
<sequence>MGEMKKMLVVAGLGAAVGYLFGTEQGRAKLARFTDRAKRMAGDPEVQQKVSDMAGQVKSNADKLPDPVSGVVKTAADQVQSKLDHPELR</sequence>
<evidence type="ECO:0000256" key="1">
    <source>
        <dbReference type="SAM" id="MobiDB-lite"/>
    </source>
</evidence>
<evidence type="ECO:0008006" key="4">
    <source>
        <dbReference type="Google" id="ProtNLM"/>
    </source>
</evidence>
<proteinExistence type="predicted"/>
<feature type="region of interest" description="Disordered" evidence="1">
    <location>
        <begin position="41"/>
        <end position="89"/>
    </location>
</feature>
<evidence type="ECO:0000313" key="2">
    <source>
        <dbReference type="EMBL" id="GAA3608607.1"/>
    </source>
</evidence>